<gene>
    <name evidence="4" type="primary">lptD</name>
    <name evidence="8" type="ORF">PN36_23755</name>
</gene>
<dbReference type="EMBL" id="JSZA02000118">
    <property type="protein sequence ID" value="KHD08084.2"/>
    <property type="molecule type" value="Genomic_DNA"/>
</dbReference>
<dbReference type="GO" id="GO:1990351">
    <property type="term" value="C:transporter complex"/>
    <property type="evidence" value="ECO:0007669"/>
    <property type="project" value="TreeGrafter"/>
</dbReference>
<comment type="caution">
    <text evidence="8">The sequence shown here is derived from an EMBL/GenBank/DDBJ whole genome shotgun (WGS) entry which is preliminary data.</text>
</comment>
<evidence type="ECO:0000259" key="5">
    <source>
        <dbReference type="Pfam" id="PF03968"/>
    </source>
</evidence>
<accession>A0A0A6PCW3</accession>
<evidence type="ECO:0000256" key="3">
    <source>
        <dbReference type="ARBA" id="ARBA00023237"/>
    </source>
</evidence>
<sequence>MILLFFLCNTIATYAEQEFALCKPFAKIAPPRPDLPPPDGDSVRLFADKGLVKEKLGTSTFSGDVLLQRADQILSTRIVVYDRNKDVVKADKDFIFWDNEFVISGKQMQLRPGNRGEMKEANYWLLGRRARGQAEKIIKESKDIFHFEQGSYTTCAPDKEVWRLDANDLTLDMGKSRGTAHNVFIRLLNIPVFYFPYLSFPLGNKRQSGFLAPSFGGSNQAGTEFSIPYYLNLAPHYDMTLTPRFISRRGLLLKTEFRYLTQLNQGNLDLEFLPHDSSKGERRTSLSFRHKGYLTARWMSDIDFNYASDERYFEELGNNLSMASITHLERRGDLYYYGNGWMGLGRLQTFQTLDLTTTRPYQRIPQLLFKTTLPQQNRNFNIGAQAEFVRFDRDIASAPIGNRIDIQSLLSYPWRTWGTFMVPKLSLLYTHYNLDNVANDESTIHKRFLFRFSMDSGLFLEREVKLFDTEFVQTLEPRLFYRYTPFEDQSDIPIFDTARYDFSYFQLFREDNFNGVDRIDDGHQVTLGLSSRFLHKGVERLRASLGQIYYFRDREVTLPDDPVETDNYSTIVMELSAQFAKNWYGSSSVRWDPDIKNTELSVVRMRYQLDSERILNLSYRLRDDSLEQTDLSFHWTLSRRWNLLGRWNLSLPSKKTLEAFAGLEYKSCCWAVRWIGRRYLNDIEGESYLNGLFLQFQLKGLGGVGKKADAFLEESIPGYHDHF</sequence>
<keyword evidence="1 4" id="KW-0732">Signal</keyword>
<keyword evidence="9" id="KW-1185">Reference proteome</keyword>
<feature type="domain" description="Organic solvent tolerance-like N-terminal" evidence="5">
    <location>
        <begin position="47"/>
        <end position="173"/>
    </location>
</feature>
<dbReference type="GO" id="GO:0015920">
    <property type="term" value="P:lipopolysaccharide transport"/>
    <property type="evidence" value="ECO:0007669"/>
    <property type="project" value="InterPro"/>
</dbReference>
<organism evidence="8 9">
    <name type="scientific">Candidatus Thiomargarita nelsonii</name>
    <dbReference type="NCBI Taxonomy" id="1003181"/>
    <lineage>
        <taxon>Bacteria</taxon>
        <taxon>Pseudomonadati</taxon>
        <taxon>Pseudomonadota</taxon>
        <taxon>Gammaproteobacteria</taxon>
        <taxon>Thiotrichales</taxon>
        <taxon>Thiotrichaceae</taxon>
        <taxon>Thiomargarita</taxon>
    </lineage>
</organism>
<evidence type="ECO:0000256" key="2">
    <source>
        <dbReference type="ARBA" id="ARBA00023136"/>
    </source>
</evidence>
<feature type="domain" description="LPS-assembly protein LptD central" evidence="7">
    <location>
        <begin position="183"/>
        <end position="282"/>
    </location>
</feature>
<name>A0A0A6PCW3_9GAMM</name>
<comment type="similarity">
    <text evidence="4">Belongs to the LptD family.</text>
</comment>
<dbReference type="AlphaFoldDB" id="A0A0A6PCW3"/>
<evidence type="ECO:0000256" key="4">
    <source>
        <dbReference type="HAMAP-Rule" id="MF_01411"/>
    </source>
</evidence>
<keyword evidence="2 4" id="KW-0472">Membrane</keyword>
<dbReference type="Proteomes" id="UP000030428">
    <property type="component" value="Unassembled WGS sequence"/>
</dbReference>
<feature type="domain" description="LptD C-terminal" evidence="6">
    <location>
        <begin position="283"/>
        <end position="641"/>
    </location>
</feature>
<comment type="function">
    <text evidence="4">Together with LptE, is involved in the assembly of lipopolysaccharide (LPS) at the surface of the outer membrane.</text>
</comment>
<dbReference type="PANTHER" id="PTHR30189:SF1">
    <property type="entry name" value="LPS-ASSEMBLY PROTEIN LPTD"/>
    <property type="match status" value="1"/>
</dbReference>
<dbReference type="InterPro" id="IPR005653">
    <property type="entry name" value="OstA-like_N"/>
</dbReference>
<dbReference type="InterPro" id="IPR050218">
    <property type="entry name" value="LptD"/>
</dbReference>
<evidence type="ECO:0000313" key="8">
    <source>
        <dbReference type="EMBL" id="KHD08084.2"/>
    </source>
</evidence>
<dbReference type="InterPro" id="IPR007543">
    <property type="entry name" value="LptD_C"/>
</dbReference>
<protein>
    <recommendedName>
        <fullName evidence="4">LPS-assembly protein LptD</fullName>
    </recommendedName>
</protein>
<dbReference type="InterPro" id="IPR020889">
    <property type="entry name" value="LipoPS_assembly_LptD"/>
</dbReference>
<dbReference type="HAMAP" id="MF_01411">
    <property type="entry name" value="LPS_assembly_LptD"/>
    <property type="match status" value="1"/>
</dbReference>
<dbReference type="Pfam" id="PF19838">
    <property type="entry name" value="LptD_2"/>
    <property type="match status" value="1"/>
</dbReference>
<dbReference type="InterPro" id="IPR045659">
    <property type="entry name" value="LptD_2"/>
</dbReference>
<comment type="subunit">
    <text evidence="4">Component of the lipopolysaccharide transport and assembly complex. Interacts with LptE and LptA.</text>
</comment>
<proteinExistence type="inferred from homology"/>
<keyword evidence="3 4" id="KW-0998">Cell outer membrane</keyword>
<dbReference type="Pfam" id="PF04453">
    <property type="entry name" value="LptD"/>
    <property type="match status" value="1"/>
</dbReference>
<evidence type="ECO:0000256" key="1">
    <source>
        <dbReference type="ARBA" id="ARBA00022729"/>
    </source>
</evidence>
<evidence type="ECO:0000259" key="7">
    <source>
        <dbReference type="Pfam" id="PF19838"/>
    </source>
</evidence>
<comment type="subcellular location">
    <subcellularLocation>
        <location evidence="4">Cell outer membrane</location>
    </subcellularLocation>
</comment>
<evidence type="ECO:0000313" key="9">
    <source>
        <dbReference type="Proteomes" id="UP000030428"/>
    </source>
</evidence>
<evidence type="ECO:0000259" key="6">
    <source>
        <dbReference type="Pfam" id="PF04453"/>
    </source>
</evidence>
<dbReference type="GO" id="GO:0043165">
    <property type="term" value="P:Gram-negative-bacterium-type cell outer membrane assembly"/>
    <property type="evidence" value="ECO:0007669"/>
    <property type="project" value="UniProtKB-UniRule"/>
</dbReference>
<dbReference type="Pfam" id="PF03968">
    <property type="entry name" value="LptD_N"/>
    <property type="match status" value="1"/>
</dbReference>
<comment type="caution">
    <text evidence="4">Lacks conserved residue(s) required for the propagation of feature annotation.</text>
</comment>
<dbReference type="GO" id="GO:0009279">
    <property type="term" value="C:cell outer membrane"/>
    <property type="evidence" value="ECO:0007669"/>
    <property type="project" value="UniProtKB-SubCell"/>
</dbReference>
<dbReference type="PANTHER" id="PTHR30189">
    <property type="entry name" value="LPS-ASSEMBLY PROTEIN"/>
    <property type="match status" value="1"/>
</dbReference>
<reference evidence="8 9" key="1">
    <citation type="journal article" date="2016" name="Front. Microbiol.">
        <title>Single-Cell (Meta-)Genomics of a Dimorphic Candidatus Thiomargarita nelsonii Reveals Genomic Plasticity.</title>
        <authorList>
            <person name="Flood B.E."/>
            <person name="Fliss P."/>
            <person name="Jones D.S."/>
            <person name="Dick G.J."/>
            <person name="Jain S."/>
            <person name="Kaster A.K."/>
            <person name="Winkel M."/>
            <person name="Mussmann M."/>
            <person name="Bailey J."/>
        </authorList>
    </citation>
    <scope>NUCLEOTIDE SEQUENCE [LARGE SCALE GENOMIC DNA]</scope>
    <source>
        <strain evidence="8">Hydrate Ridge</strain>
    </source>
</reference>